<dbReference type="AlphaFoldDB" id="A0A0F9TWI2"/>
<gene>
    <name evidence="1" type="ORF">LCGC14_0679810</name>
</gene>
<comment type="caution">
    <text evidence="1">The sequence shown here is derived from an EMBL/GenBank/DDBJ whole genome shotgun (WGS) entry which is preliminary data.</text>
</comment>
<proteinExistence type="predicted"/>
<name>A0A0F9TWI2_9ZZZZ</name>
<sequence length="55" mass="6330">MEGKWSDSTIMGLKDRALELALKFHEYEGTSDRPEDVTKTAEGFYKYLALENEKS</sequence>
<evidence type="ECO:0000313" key="1">
    <source>
        <dbReference type="EMBL" id="KKN45758.1"/>
    </source>
</evidence>
<protein>
    <submittedName>
        <fullName evidence="1">Uncharacterized protein</fullName>
    </submittedName>
</protein>
<reference evidence="1" key="1">
    <citation type="journal article" date="2015" name="Nature">
        <title>Complex archaea that bridge the gap between prokaryotes and eukaryotes.</title>
        <authorList>
            <person name="Spang A."/>
            <person name="Saw J.H."/>
            <person name="Jorgensen S.L."/>
            <person name="Zaremba-Niedzwiedzka K."/>
            <person name="Martijn J."/>
            <person name="Lind A.E."/>
            <person name="van Eijk R."/>
            <person name="Schleper C."/>
            <person name="Guy L."/>
            <person name="Ettema T.J."/>
        </authorList>
    </citation>
    <scope>NUCLEOTIDE SEQUENCE</scope>
</reference>
<accession>A0A0F9TWI2</accession>
<dbReference type="EMBL" id="LAZR01001369">
    <property type="protein sequence ID" value="KKN45758.1"/>
    <property type="molecule type" value="Genomic_DNA"/>
</dbReference>
<organism evidence="1">
    <name type="scientific">marine sediment metagenome</name>
    <dbReference type="NCBI Taxonomy" id="412755"/>
    <lineage>
        <taxon>unclassified sequences</taxon>
        <taxon>metagenomes</taxon>
        <taxon>ecological metagenomes</taxon>
    </lineage>
</organism>